<feature type="domain" description="Ig-like" evidence="5">
    <location>
        <begin position="377"/>
        <end position="480"/>
    </location>
</feature>
<dbReference type="SMART" id="SM00406">
    <property type="entry name" value="IGv"/>
    <property type="match status" value="4"/>
</dbReference>
<dbReference type="Pfam" id="PF07686">
    <property type="entry name" value="V-set"/>
    <property type="match status" value="4"/>
</dbReference>
<accession>A0A9Q1ELA9</accession>
<dbReference type="SUPFAM" id="SSF48726">
    <property type="entry name" value="Immunoglobulin"/>
    <property type="match status" value="4"/>
</dbReference>
<sequence>MFKAANRFVILFYLFPGLTNSVKFEQIPACTARPGQQMEIKCSHDDSSLTVMCWYEQQVESKALRLVGFGYSTGDPTYEAPFTSRFQLRRESVQKGSLVISNVTGADSAAYFCAASLSHAVRITQTPHEIVQQPGRPFTLKCEHDDSSHDYMYWYRQGQSRGLTLMAYSYGAGFEEKEKGFENGYKVERPTVTMFTLVIERLAAEDTAVYLCASRTHSAFRASRPEEGPQSMFPAAVLCLLILSLSWVSSGPVVLQPGPPLTPSPGDTVTLQCSMAAGISMSSYTMLWYRQARSGAALEFLKKEYDTSEETDRFSVSLSTSENSFSLRAANLTASDSATYYCAASHGAAEPRGRRTRSRRRRGGLGGRFVGNGAVEPSGGVTVLQKRAEIITRTGSESETLHCEHDDADHYRMFWYRQDSDGGMSLIAYSFSQGDTNIEPPFNASKYTMKRPEIKEASLQINNLQARDSAVYFCASSVAR</sequence>
<feature type="domain" description="Ig-like" evidence="5">
    <location>
        <begin position="252"/>
        <end position="358"/>
    </location>
</feature>
<feature type="domain" description="Ig-like" evidence="5">
    <location>
        <begin position="135"/>
        <end position="223"/>
    </location>
</feature>
<reference evidence="6" key="1">
    <citation type="journal article" date="2023" name="Science">
        <title>Genome structures resolve the early diversification of teleost fishes.</title>
        <authorList>
            <person name="Parey E."/>
            <person name="Louis A."/>
            <person name="Montfort J."/>
            <person name="Bouchez O."/>
            <person name="Roques C."/>
            <person name="Iampietro C."/>
            <person name="Lluch J."/>
            <person name="Castinel A."/>
            <person name="Donnadieu C."/>
            <person name="Desvignes T."/>
            <person name="Floi Bucao C."/>
            <person name="Jouanno E."/>
            <person name="Wen M."/>
            <person name="Mejri S."/>
            <person name="Dirks R."/>
            <person name="Jansen H."/>
            <person name="Henkel C."/>
            <person name="Chen W.J."/>
            <person name="Zahm M."/>
            <person name="Cabau C."/>
            <person name="Klopp C."/>
            <person name="Thompson A.W."/>
            <person name="Robinson-Rechavi M."/>
            <person name="Braasch I."/>
            <person name="Lecointre G."/>
            <person name="Bobe J."/>
            <person name="Postlethwait J.H."/>
            <person name="Berthelot C."/>
            <person name="Roest Crollius H."/>
            <person name="Guiguen Y."/>
        </authorList>
    </citation>
    <scope>NUCLEOTIDE SEQUENCE</scope>
    <source>
        <strain evidence="6">WJC10195</strain>
    </source>
</reference>
<dbReference type="GO" id="GO:0005886">
    <property type="term" value="C:plasma membrane"/>
    <property type="evidence" value="ECO:0007669"/>
    <property type="project" value="TreeGrafter"/>
</dbReference>
<evidence type="ECO:0000256" key="4">
    <source>
        <dbReference type="SAM" id="SignalP"/>
    </source>
</evidence>
<gene>
    <name evidence="6" type="ORF">SKAU_G00332080</name>
</gene>
<evidence type="ECO:0000313" key="6">
    <source>
        <dbReference type="EMBL" id="KAJ8340917.1"/>
    </source>
</evidence>
<dbReference type="EMBL" id="JAINUF010000015">
    <property type="protein sequence ID" value="KAJ8340917.1"/>
    <property type="molecule type" value="Genomic_DNA"/>
</dbReference>
<dbReference type="InterPro" id="IPR036179">
    <property type="entry name" value="Ig-like_dom_sf"/>
</dbReference>
<dbReference type="GO" id="GO:0002376">
    <property type="term" value="P:immune system process"/>
    <property type="evidence" value="ECO:0007669"/>
    <property type="project" value="UniProtKB-KW"/>
</dbReference>
<dbReference type="AlphaFoldDB" id="A0A9Q1ELA9"/>
<feature type="compositionally biased region" description="Basic residues" evidence="3">
    <location>
        <begin position="354"/>
        <end position="363"/>
    </location>
</feature>
<evidence type="ECO:0000256" key="2">
    <source>
        <dbReference type="ARBA" id="ARBA00022859"/>
    </source>
</evidence>
<dbReference type="GO" id="GO:0007166">
    <property type="term" value="P:cell surface receptor signaling pathway"/>
    <property type="evidence" value="ECO:0007669"/>
    <property type="project" value="TreeGrafter"/>
</dbReference>
<proteinExistence type="predicted"/>
<dbReference type="OrthoDB" id="9049585at2759"/>
<feature type="domain" description="Ig-like" evidence="5">
    <location>
        <begin position="16"/>
        <end position="124"/>
    </location>
</feature>
<dbReference type="InterPro" id="IPR013783">
    <property type="entry name" value="Ig-like_fold"/>
</dbReference>
<dbReference type="InterPro" id="IPR050413">
    <property type="entry name" value="TCR_beta_variable"/>
</dbReference>
<dbReference type="InterPro" id="IPR007110">
    <property type="entry name" value="Ig-like_dom"/>
</dbReference>
<dbReference type="Gene3D" id="2.60.40.10">
    <property type="entry name" value="Immunoglobulins"/>
    <property type="match status" value="4"/>
</dbReference>
<dbReference type="InterPro" id="IPR003599">
    <property type="entry name" value="Ig_sub"/>
</dbReference>
<evidence type="ECO:0000256" key="3">
    <source>
        <dbReference type="SAM" id="MobiDB-lite"/>
    </source>
</evidence>
<name>A0A9Q1ELA9_SYNKA</name>
<organism evidence="6 7">
    <name type="scientific">Synaphobranchus kaupii</name>
    <name type="common">Kaup's arrowtooth eel</name>
    <dbReference type="NCBI Taxonomy" id="118154"/>
    <lineage>
        <taxon>Eukaryota</taxon>
        <taxon>Metazoa</taxon>
        <taxon>Chordata</taxon>
        <taxon>Craniata</taxon>
        <taxon>Vertebrata</taxon>
        <taxon>Euteleostomi</taxon>
        <taxon>Actinopterygii</taxon>
        <taxon>Neopterygii</taxon>
        <taxon>Teleostei</taxon>
        <taxon>Anguilliformes</taxon>
        <taxon>Synaphobranchidae</taxon>
        <taxon>Synaphobranchus</taxon>
    </lineage>
</organism>
<feature type="signal peptide" evidence="4">
    <location>
        <begin position="1"/>
        <end position="21"/>
    </location>
</feature>
<dbReference type="PANTHER" id="PTHR23268:SF28">
    <property type="entry name" value="T CELL RECEPTOR BETA VARIABLE 19"/>
    <property type="match status" value="1"/>
</dbReference>
<feature type="chain" id="PRO_5040517119" description="Ig-like domain-containing protein" evidence="4">
    <location>
        <begin position="22"/>
        <end position="480"/>
    </location>
</feature>
<protein>
    <recommendedName>
        <fullName evidence="5">Ig-like domain-containing protein</fullName>
    </recommendedName>
</protein>
<evidence type="ECO:0000256" key="1">
    <source>
        <dbReference type="ARBA" id="ARBA00022729"/>
    </source>
</evidence>
<dbReference type="Proteomes" id="UP001152622">
    <property type="component" value="Chromosome 15"/>
</dbReference>
<feature type="region of interest" description="Disordered" evidence="3">
    <location>
        <begin position="350"/>
        <end position="371"/>
    </location>
</feature>
<comment type="caution">
    <text evidence="6">The sequence shown here is derived from an EMBL/GenBank/DDBJ whole genome shotgun (WGS) entry which is preliminary data.</text>
</comment>
<keyword evidence="2" id="KW-0391">Immunity</keyword>
<evidence type="ECO:0000259" key="5">
    <source>
        <dbReference type="PROSITE" id="PS50835"/>
    </source>
</evidence>
<dbReference type="PROSITE" id="PS50835">
    <property type="entry name" value="IG_LIKE"/>
    <property type="match status" value="4"/>
</dbReference>
<keyword evidence="7" id="KW-1185">Reference proteome</keyword>
<dbReference type="InterPro" id="IPR013106">
    <property type="entry name" value="Ig_V-set"/>
</dbReference>
<dbReference type="PANTHER" id="PTHR23268">
    <property type="entry name" value="T-CELL RECEPTOR BETA CHAIN"/>
    <property type="match status" value="1"/>
</dbReference>
<keyword evidence="1 4" id="KW-0732">Signal</keyword>
<dbReference type="SMART" id="SM00409">
    <property type="entry name" value="IG"/>
    <property type="match status" value="4"/>
</dbReference>
<dbReference type="CDD" id="cd00099">
    <property type="entry name" value="IgV"/>
    <property type="match status" value="1"/>
</dbReference>
<evidence type="ECO:0000313" key="7">
    <source>
        <dbReference type="Proteomes" id="UP001152622"/>
    </source>
</evidence>